<evidence type="ECO:0000259" key="1">
    <source>
        <dbReference type="Pfam" id="PF24626"/>
    </source>
</evidence>
<dbReference type="Pfam" id="PF24626">
    <property type="entry name" value="SH3_Tf2-1"/>
    <property type="match status" value="1"/>
</dbReference>
<dbReference type="EMBL" id="PEDP01000927">
    <property type="protein sequence ID" value="POS84631.1"/>
    <property type="molecule type" value="Genomic_DNA"/>
</dbReference>
<organism evidence="2 3">
    <name type="scientific">Erysiphe pulchra</name>
    <dbReference type="NCBI Taxonomy" id="225359"/>
    <lineage>
        <taxon>Eukaryota</taxon>
        <taxon>Fungi</taxon>
        <taxon>Dikarya</taxon>
        <taxon>Ascomycota</taxon>
        <taxon>Pezizomycotina</taxon>
        <taxon>Leotiomycetes</taxon>
        <taxon>Erysiphales</taxon>
        <taxon>Erysiphaceae</taxon>
        <taxon>Erysiphe</taxon>
    </lineage>
</organism>
<name>A0A2S4PRI0_9PEZI</name>
<gene>
    <name evidence="2" type="ORF">EPUL_002304</name>
</gene>
<reference evidence="2 3" key="1">
    <citation type="submission" date="2017-10" db="EMBL/GenBank/DDBJ databases">
        <title>Development of genomic resources for the powdery mildew, Erysiphe pulchra.</title>
        <authorList>
            <person name="Wadl P.A."/>
            <person name="Mack B.M."/>
            <person name="Moore G."/>
            <person name="Beltz S.B."/>
        </authorList>
    </citation>
    <scope>NUCLEOTIDE SEQUENCE [LARGE SCALE GENOMIC DNA]</scope>
    <source>
        <strain evidence="2">Cflorida</strain>
    </source>
</reference>
<keyword evidence="3" id="KW-1185">Reference proteome</keyword>
<dbReference type="AlphaFoldDB" id="A0A2S4PRI0"/>
<feature type="domain" description="Tf2-1-like SH3-like" evidence="1">
    <location>
        <begin position="91"/>
        <end position="150"/>
    </location>
</feature>
<proteinExistence type="predicted"/>
<dbReference type="OrthoDB" id="3561256at2759"/>
<sequence length="181" mass="20449">MPAQSRLLEKGLAIDEIDFKAIGTEIIKDKEEIPKIETIDTEVDKIVTIGLKDYRWVFPIQNRDAMNDSFPSSGPKTIAIPSAQKKPKVEDMVFISLKNLNLSRTTKKLDHMRAGPWRITKKKSPLVAKLDLPHQIKVDNNFHISLLRPAYIGYPSQYLETPPPLEIAPSGHEVNEVEAIL</sequence>
<dbReference type="InterPro" id="IPR056924">
    <property type="entry name" value="SH3_Tf2-1"/>
</dbReference>
<comment type="caution">
    <text evidence="2">The sequence shown here is derived from an EMBL/GenBank/DDBJ whole genome shotgun (WGS) entry which is preliminary data.</text>
</comment>
<evidence type="ECO:0000313" key="2">
    <source>
        <dbReference type="EMBL" id="POS84631.1"/>
    </source>
</evidence>
<dbReference type="Proteomes" id="UP000237438">
    <property type="component" value="Unassembled WGS sequence"/>
</dbReference>
<evidence type="ECO:0000313" key="3">
    <source>
        <dbReference type="Proteomes" id="UP000237438"/>
    </source>
</evidence>
<protein>
    <recommendedName>
        <fullName evidence="1">Tf2-1-like SH3-like domain-containing protein</fullName>
    </recommendedName>
</protein>
<accession>A0A2S4PRI0</accession>